<dbReference type="NCBIfam" id="TIGR03342">
    <property type="entry name" value="dsrC_tusE_dsvC"/>
    <property type="match status" value="1"/>
</dbReference>
<reference evidence="4 5" key="1">
    <citation type="submission" date="2019-09" db="EMBL/GenBank/DDBJ databases">
        <title>H2 Metabolism Revealed by Metagenomic Analysis in Subglacial Sediment of East Antarctica.</title>
        <authorList>
            <person name="Yang Z."/>
            <person name="Zhang Y."/>
            <person name="Lv Y."/>
            <person name="Yan W."/>
            <person name="Xiao X."/>
            <person name="Sun B."/>
            <person name="Ma H."/>
        </authorList>
    </citation>
    <scope>NUCLEOTIDE SEQUENCE [LARGE SCALE GENOMIC DNA]</scope>
    <source>
        <strain evidence="4">Bin2_2</strain>
    </source>
</reference>
<organism evidence="4 5">
    <name type="scientific">Sulfuriferula multivorans</name>
    <dbReference type="NCBI Taxonomy" id="1559896"/>
    <lineage>
        <taxon>Bacteria</taxon>
        <taxon>Pseudomonadati</taxon>
        <taxon>Pseudomonadota</taxon>
        <taxon>Betaproteobacteria</taxon>
        <taxon>Nitrosomonadales</taxon>
        <taxon>Sulfuricellaceae</taxon>
        <taxon>Sulfuriferula</taxon>
    </lineage>
</organism>
<gene>
    <name evidence="4" type="ORF">GZ085_11595</name>
</gene>
<dbReference type="InterPro" id="IPR007453">
    <property type="entry name" value="DsrC/TusE"/>
</dbReference>
<keyword evidence="3" id="KW-0963">Cytoplasm</keyword>
<dbReference type="InterPro" id="IPR042072">
    <property type="entry name" value="DsrC-like_C"/>
</dbReference>
<evidence type="ECO:0000313" key="5">
    <source>
        <dbReference type="Proteomes" id="UP000483432"/>
    </source>
</evidence>
<dbReference type="Proteomes" id="UP000483432">
    <property type="component" value="Unassembled WGS sequence"/>
</dbReference>
<dbReference type="GO" id="GO:0005737">
    <property type="term" value="C:cytoplasm"/>
    <property type="evidence" value="ECO:0007669"/>
    <property type="project" value="UniProtKB-SubCell"/>
</dbReference>
<evidence type="ECO:0000313" key="4">
    <source>
        <dbReference type="EMBL" id="NDP49003.1"/>
    </source>
</evidence>
<sequence length="123" mass="13775">MLHTATDINKLIRQPVSDPDFPHAPMDWTHEDALDVARKEGLALTEDHWETIRALQAYYAGHENEATINLRNLHDALDEHFHQQGGLKFLYTLFPGGPIAQSCRLAGLRAPFIASDRSFGTVA</sequence>
<dbReference type="AlphaFoldDB" id="A0A7C9TAV7"/>
<dbReference type="Pfam" id="PF04358">
    <property type="entry name" value="DsrC"/>
    <property type="match status" value="1"/>
</dbReference>
<dbReference type="SUPFAM" id="SSF69721">
    <property type="entry name" value="DsrC, the gamma subunit of dissimilatory sulfite reductase"/>
    <property type="match status" value="1"/>
</dbReference>
<dbReference type="GO" id="GO:0097163">
    <property type="term" value="F:sulfur carrier activity"/>
    <property type="evidence" value="ECO:0007669"/>
    <property type="project" value="TreeGrafter"/>
</dbReference>
<dbReference type="GO" id="GO:0002143">
    <property type="term" value="P:tRNA wobble position uridine thiolation"/>
    <property type="evidence" value="ECO:0007669"/>
    <property type="project" value="TreeGrafter"/>
</dbReference>
<comment type="caution">
    <text evidence="4">The sequence shown here is derived from an EMBL/GenBank/DDBJ whole genome shotgun (WGS) entry which is preliminary data.</text>
</comment>
<protein>
    <submittedName>
        <fullName evidence="4">TusE/DsrC/DsvC family sulfur relay protein</fullName>
    </submittedName>
</protein>
<dbReference type="InterPro" id="IPR025526">
    <property type="entry name" value="DsrC-like_dom_sf"/>
</dbReference>
<comment type="similarity">
    <text evidence="2">Belongs to the DsrC/TusE family.</text>
</comment>
<dbReference type="Gene3D" id="1.10.10.370">
    <property type="entry name" value="DsrC-like protein, C-terminal domain"/>
    <property type="match status" value="1"/>
</dbReference>
<dbReference type="PANTHER" id="PTHR37010:SF1">
    <property type="entry name" value="SULFURTRANSFERASE TUSE"/>
    <property type="match status" value="1"/>
</dbReference>
<proteinExistence type="inferred from homology"/>
<evidence type="ECO:0000256" key="1">
    <source>
        <dbReference type="ARBA" id="ARBA00004496"/>
    </source>
</evidence>
<accession>A0A7C9TAV7</accession>
<comment type="subcellular location">
    <subcellularLocation>
        <location evidence="1">Cytoplasm</location>
    </subcellularLocation>
</comment>
<evidence type="ECO:0000256" key="3">
    <source>
        <dbReference type="ARBA" id="ARBA00022490"/>
    </source>
</evidence>
<evidence type="ECO:0000256" key="2">
    <source>
        <dbReference type="ARBA" id="ARBA00005718"/>
    </source>
</evidence>
<dbReference type="PANTHER" id="PTHR37010">
    <property type="entry name" value="SULFURTRANSFERASE TUSE"/>
    <property type="match status" value="1"/>
</dbReference>
<dbReference type="EMBL" id="JAAFGW010000192">
    <property type="protein sequence ID" value="NDP49003.1"/>
    <property type="molecule type" value="Genomic_DNA"/>
</dbReference>
<name>A0A7C9TAV7_9PROT</name>